<dbReference type="GO" id="GO:0043495">
    <property type="term" value="F:protein-membrane adaptor activity"/>
    <property type="evidence" value="ECO:0007669"/>
    <property type="project" value="TreeGrafter"/>
</dbReference>
<dbReference type="GeneTree" id="ENSGT00950000182849"/>
<dbReference type="InterPro" id="IPR051067">
    <property type="entry name" value="NHER"/>
</dbReference>
<sequence length="401" mass="44429">MWSSKENHGDVEFPRFTFNPKEGIDNPALVITDDPEPDLNPVPRMCHLKRLEGQSFGFHLHVDPSSQCFEIQDVEPSSPAKYSGVRDGDRLLEVNEKYVANMDFDRVVRKIQSCGLDLFLMVLKKEEYEQAISLGVDLHMLTKATKGEQWSRPRLCHITRHPEHGLGMTISLINGLKGGFLVSTVSGGPAETAGVCTGDTLIWINGVSVSALTHSALSRIVKKRGDSVTVMVVDSHTKSSYIRRKIPILPVLAESISLPHKTKTLDLVKRPDGYGFLLRQERVVGLQYIAHVLREVDVGSAAEAAGMEDGDLLLAVNGEQVESLEHEEVVKKIRLSGDRVILTSISISGWRFYRQVGIPPLLFHEEGSPDQDTEETSSDLHKDHSGAFVTQLSERTCSVCL</sequence>
<dbReference type="STRING" id="37003.ENSKMAP00000006312"/>
<evidence type="ECO:0000313" key="4">
    <source>
        <dbReference type="Proteomes" id="UP000264800"/>
    </source>
</evidence>
<dbReference type="SUPFAM" id="SSF50156">
    <property type="entry name" value="PDZ domain-like"/>
    <property type="match status" value="3"/>
</dbReference>
<dbReference type="CDD" id="cd06768">
    <property type="entry name" value="PDZ_NHERF-like"/>
    <property type="match status" value="2"/>
</dbReference>
<dbReference type="SMART" id="SM00228">
    <property type="entry name" value="PDZ"/>
    <property type="match status" value="3"/>
</dbReference>
<dbReference type="GO" id="GO:0072659">
    <property type="term" value="P:protein localization to plasma membrane"/>
    <property type="evidence" value="ECO:0007669"/>
    <property type="project" value="TreeGrafter"/>
</dbReference>
<dbReference type="GeneID" id="108248063"/>
<dbReference type="KEGG" id="kmr:108248063"/>
<dbReference type="InterPro" id="IPR036034">
    <property type="entry name" value="PDZ_sf"/>
</dbReference>
<dbReference type="PANTHER" id="PTHR14191:SF20">
    <property type="entry name" value="NA(+)_H(+) EXCHANGE REGULATORY COFACTOR NHE-RF4"/>
    <property type="match status" value="1"/>
</dbReference>
<evidence type="ECO:0000313" key="3">
    <source>
        <dbReference type="Ensembl" id="ENSKMAP00000006312.1"/>
    </source>
</evidence>
<name>A0A3Q3EXG2_KRYMA</name>
<dbReference type="PANTHER" id="PTHR14191">
    <property type="entry name" value="PDZ DOMAIN CONTAINING PROTEIN"/>
    <property type="match status" value="1"/>
</dbReference>
<organism evidence="3 4">
    <name type="scientific">Kryptolebias marmoratus</name>
    <name type="common">Mangrove killifish</name>
    <name type="synonym">Rivulus marmoratus</name>
    <dbReference type="NCBI Taxonomy" id="37003"/>
    <lineage>
        <taxon>Eukaryota</taxon>
        <taxon>Metazoa</taxon>
        <taxon>Chordata</taxon>
        <taxon>Craniata</taxon>
        <taxon>Vertebrata</taxon>
        <taxon>Euteleostomi</taxon>
        <taxon>Actinopterygii</taxon>
        <taxon>Neopterygii</taxon>
        <taxon>Teleostei</taxon>
        <taxon>Neoteleostei</taxon>
        <taxon>Acanthomorphata</taxon>
        <taxon>Ovalentaria</taxon>
        <taxon>Atherinomorphae</taxon>
        <taxon>Cyprinodontiformes</taxon>
        <taxon>Rivulidae</taxon>
        <taxon>Kryptolebias</taxon>
    </lineage>
</organism>
<dbReference type="RefSeq" id="XP_017292030.1">
    <property type="nucleotide sequence ID" value="XM_017436541.3"/>
</dbReference>
<feature type="domain" description="PDZ" evidence="2">
    <location>
        <begin position="45"/>
        <end position="126"/>
    </location>
</feature>
<protein>
    <submittedName>
        <fullName evidence="3">Na(+)/H(+) exchange regulatory cofactor NHE-RF4-like</fullName>
    </submittedName>
</protein>
<dbReference type="OMA" id="CMVPRLC"/>
<dbReference type="AlphaFoldDB" id="A0A3Q3EXG2"/>
<dbReference type="InterPro" id="IPR001478">
    <property type="entry name" value="PDZ"/>
</dbReference>
<dbReference type="GO" id="GO:0016324">
    <property type="term" value="C:apical plasma membrane"/>
    <property type="evidence" value="ECO:0007669"/>
    <property type="project" value="TreeGrafter"/>
</dbReference>
<dbReference type="OrthoDB" id="10009200at2759"/>
<feature type="domain" description="PDZ" evidence="2">
    <location>
        <begin position="155"/>
        <end position="236"/>
    </location>
</feature>
<evidence type="ECO:0000256" key="1">
    <source>
        <dbReference type="ARBA" id="ARBA00022737"/>
    </source>
</evidence>
<feature type="domain" description="PDZ" evidence="2">
    <location>
        <begin position="264"/>
        <end position="348"/>
    </location>
</feature>
<dbReference type="PROSITE" id="PS50106">
    <property type="entry name" value="PDZ"/>
    <property type="match status" value="3"/>
</dbReference>
<proteinExistence type="predicted"/>
<keyword evidence="4" id="KW-1185">Reference proteome</keyword>
<evidence type="ECO:0000259" key="2">
    <source>
        <dbReference type="PROSITE" id="PS50106"/>
    </source>
</evidence>
<dbReference type="Pfam" id="PF00595">
    <property type="entry name" value="PDZ"/>
    <property type="match status" value="3"/>
</dbReference>
<dbReference type="Ensembl" id="ENSKMAT00000006420.1">
    <property type="protein sequence ID" value="ENSKMAP00000006312.1"/>
    <property type="gene ID" value="ENSKMAG00000004803.1"/>
</dbReference>
<reference evidence="3" key="1">
    <citation type="submission" date="2025-08" db="UniProtKB">
        <authorList>
            <consortium name="Ensembl"/>
        </authorList>
    </citation>
    <scope>IDENTIFICATION</scope>
</reference>
<dbReference type="Proteomes" id="UP000264800">
    <property type="component" value="Unplaced"/>
</dbReference>
<keyword evidence="1" id="KW-0677">Repeat</keyword>
<dbReference type="GO" id="GO:0005102">
    <property type="term" value="F:signaling receptor binding"/>
    <property type="evidence" value="ECO:0007669"/>
    <property type="project" value="TreeGrafter"/>
</dbReference>
<accession>A0A3Q3EXG2</accession>
<dbReference type="Gene3D" id="2.30.42.10">
    <property type="match status" value="3"/>
</dbReference>
<reference evidence="3" key="2">
    <citation type="submission" date="2025-09" db="UniProtKB">
        <authorList>
            <consortium name="Ensembl"/>
        </authorList>
    </citation>
    <scope>IDENTIFICATION</scope>
</reference>